<dbReference type="SUPFAM" id="SSF48452">
    <property type="entry name" value="TPR-like"/>
    <property type="match status" value="1"/>
</dbReference>
<dbReference type="GO" id="GO:0030008">
    <property type="term" value="C:TRAPP complex"/>
    <property type="evidence" value="ECO:0007669"/>
    <property type="project" value="TreeGrafter"/>
</dbReference>
<evidence type="ECO:0000313" key="1">
    <source>
        <dbReference type="EMBL" id="KZV94593.1"/>
    </source>
</evidence>
<dbReference type="AlphaFoldDB" id="A0A165JB35"/>
<dbReference type="EMBL" id="KV425970">
    <property type="protein sequence ID" value="KZV94593.1"/>
    <property type="molecule type" value="Genomic_DNA"/>
</dbReference>
<proteinExistence type="predicted"/>
<accession>A0A165JB35</accession>
<name>A0A165JB35_EXIGL</name>
<dbReference type="PANTHER" id="PTHR21581">
    <property type="entry name" value="D-ALANYL-D-ALANINE CARBOXYPEPTIDASE"/>
    <property type="match status" value="1"/>
</dbReference>
<organism evidence="1 2">
    <name type="scientific">Exidia glandulosa HHB12029</name>
    <dbReference type="NCBI Taxonomy" id="1314781"/>
    <lineage>
        <taxon>Eukaryota</taxon>
        <taxon>Fungi</taxon>
        <taxon>Dikarya</taxon>
        <taxon>Basidiomycota</taxon>
        <taxon>Agaricomycotina</taxon>
        <taxon>Agaricomycetes</taxon>
        <taxon>Auriculariales</taxon>
        <taxon>Exidiaceae</taxon>
        <taxon>Exidia</taxon>
    </lineage>
</organism>
<dbReference type="Gene3D" id="1.25.40.10">
    <property type="entry name" value="Tetratricopeptide repeat domain"/>
    <property type="match status" value="1"/>
</dbReference>
<dbReference type="Pfam" id="PF13432">
    <property type="entry name" value="TPR_16"/>
    <property type="match status" value="1"/>
</dbReference>
<reference evidence="1 2" key="1">
    <citation type="journal article" date="2016" name="Mol. Biol. Evol.">
        <title>Comparative Genomics of Early-Diverging Mushroom-Forming Fungi Provides Insights into the Origins of Lignocellulose Decay Capabilities.</title>
        <authorList>
            <person name="Nagy L.G."/>
            <person name="Riley R."/>
            <person name="Tritt A."/>
            <person name="Adam C."/>
            <person name="Daum C."/>
            <person name="Floudas D."/>
            <person name="Sun H."/>
            <person name="Yadav J.S."/>
            <person name="Pangilinan J."/>
            <person name="Larsson K.H."/>
            <person name="Matsuura K."/>
            <person name="Barry K."/>
            <person name="Labutti K."/>
            <person name="Kuo R."/>
            <person name="Ohm R.A."/>
            <person name="Bhattacharya S.S."/>
            <person name="Shirouzu T."/>
            <person name="Yoshinaga Y."/>
            <person name="Martin F.M."/>
            <person name="Grigoriev I.V."/>
            <person name="Hibbett D.S."/>
        </authorList>
    </citation>
    <scope>NUCLEOTIDE SEQUENCE [LARGE SCALE GENOMIC DNA]</scope>
    <source>
        <strain evidence="1 2">HHB12029</strain>
    </source>
</reference>
<dbReference type="GO" id="GO:0005794">
    <property type="term" value="C:Golgi apparatus"/>
    <property type="evidence" value="ECO:0007669"/>
    <property type="project" value="TreeGrafter"/>
</dbReference>
<dbReference type="Proteomes" id="UP000077266">
    <property type="component" value="Unassembled WGS sequence"/>
</dbReference>
<keyword evidence="2" id="KW-1185">Reference proteome</keyword>
<evidence type="ECO:0000313" key="2">
    <source>
        <dbReference type="Proteomes" id="UP000077266"/>
    </source>
</evidence>
<sequence length="368" mass="40565">MDLPQFDLSGIKASTLFLPIPNADPLNTLLTKYVPQPEKRPHRDLSGAWHKTDFHTLVMTNSWRALATMARDRIVMSTQDPSLALGLWHVRLASLARLRLFNQTIAECGNLFAVLHAIEPVAAREYVLEYVVPFELHVMHARLKYWAANPLGYMDDLNALLRSCKIKSKTAPPDDIEMWKERAARLCLMIATQLLELKNFTSAARLLEPLCSSSAVMRSAVARIYLQAGLLEAAAAHFALVDADEAAGESTKSLNHAMLSIAKGDWFEAQRILASLLEANPEDAAVANNLAVSLLSSGKVLEATEILESSLQLNPSLVTAAEPLLFNLATLYELRSTTAMDKKRDLLIEAAKHCGDGLRTTCLKLPSQ</sequence>
<dbReference type="PANTHER" id="PTHR21581:SF6">
    <property type="entry name" value="TRAFFICKING PROTEIN PARTICLE COMPLEX SUBUNIT 12"/>
    <property type="match status" value="1"/>
</dbReference>
<dbReference type="OrthoDB" id="428342at2759"/>
<dbReference type="STRING" id="1314781.A0A165JB35"/>
<protein>
    <submittedName>
        <fullName evidence="1">Uncharacterized protein</fullName>
    </submittedName>
</protein>
<dbReference type="InParanoid" id="A0A165JB35"/>
<gene>
    <name evidence="1" type="ORF">EXIGLDRAFT_672967</name>
</gene>
<dbReference type="InterPro" id="IPR011990">
    <property type="entry name" value="TPR-like_helical_dom_sf"/>
</dbReference>